<comment type="caution">
    <text evidence="1">The sequence shown here is derived from an EMBL/GenBank/DDBJ whole genome shotgun (WGS) entry which is preliminary data.</text>
</comment>
<proteinExistence type="predicted"/>
<feature type="non-terminal residue" evidence="1">
    <location>
        <position position="1"/>
    </location>
</feature>
<organism evidence="1 2">
    <name type="scientific">Scutellospora calospora</name>
    <dbReference type="NCBI Taxonomy" id="85575"/>
    <lineage>
        <taxon>Eukaryota</taxon>
        <taxon>Fungi</taxon>
        <taxon>Fungi incertae sedis</taxon>
        <taxon>Mucoromycota</taxon>
        <taxon>Glomeromycotina</taxon>
        <taxon>Glomeromycetes</taxon>
        <taxon>Diversisporales</taxon>
        <taxon>Gigasporaceae</taxon>
        <taxon>Scutellospora</taxon>
    </lineage>
</organism>
<gene>
    <name evidence="1" type="ORF">SCALOS_LOCUS6610</name>
</gene>
<reference evidence="1" key="1">
    <citation type="submission" date="2021-06" db="EMBL/GenBank/DDBJ databases">
        <authorList>
            <person name="Kallberg Y."/>
            <person name="Tangrot J."/>
            <person name="Rosling A."/>
        </authorList>
    </citation>
    <scope>NUCLEOTIDE SEQUENCE</scope>
    <source>
        <strain evidence="1">AU212A</strain>
    </source>
</reference>
<dbReference type="EMBL" id="CAJVPM010013015">
    <property type="protein sequence ID" value="CAG8591965.1"/>
    <property type="molecule type" value="Genomic_DNA"/>
</dbReference>
<keyword evidence="2" id="KW-1185">Reference proteome</keyword>
<name>A0ACA9MGW5_9GLOM</name>
<protein>
    <submittedName>
        <fullName evidence="1">8571_t:CDS:1</fullName>
    </submittedName>
</protein>
<accession>A0ACA9MGW5</accession>
<evidence type="ECO:0000313" key="2">
    <source>
        <dbReference type="Proteomes" id="UP000789860"/>
    </source>
</evidence>
<evidence type="ECO:0000313" key="1">
    <source>
        <dbReference type="EMBL" id="CAG8591965.1"/>
    </source>
</evidence>
<sequence length="164" mass="18780">RPLLKSNSDVTLLLHNKITNANKIGSPVSTLVLQQFLAENDTWVSHKGVVLVPGHRPLLIIFEVIIIFCNDNKLYGELVSYSINIWDPTIKPLPNKRNSKIVPDQVDYHGNFNAKIFESLFTKLCIMIKEKYDETDIHIDSALYHKRRAENIPTSISKKSELRN</sequence>
<dbReference type="Proteomes" id="UP000789860">
    <property type="component" value="Unassembled WGS sequence"/>
</dbReference>